<dbReference type="InterPro" id="IPR050476">
    <property type="entry name" value="Insect_CytP450_Detox"/>
</dbReference>
<evidence type="ECO:0008006" key="17">
    <source>
        <dbReference type="Google" id="ProtNLM"/>
    </source>
</evidence>
<evidence type="ECO:0000313" key="15">
    <source>
        <dbReference type="EMBL" id="KAL3281413.1"/>
    </source>
</evidence>
<proteinExistence type="inferred from homology"/>
<gene>
    <name evidence="15" type="ORF">HHI36_004622</name>
</gene>
<keyword evidence="12 14" id="KW-0472">Membrane</keyword>
<dbReference type="Gene3D" id="1.10.630.10">
    <property type="entry name" value="Cytochrome P450"/>
    <property type="match status" value="1"/>
</dbReference>
<dbReference type="InterPro" id="IPR002401">
    <property type="entry name" value="Cyt_P450_E_grp-I"/>
</dbReference>
<evidence type="ECO:0000256" key="4">
    <source>
        <dbReference type="ARBA" id="ARBA00010617"/>
    </source>
</evidence>
<keyword evidence="8" id="KW-0492">Microsome</keyword>
<evidence type="ECO:0000256" key="7">
    <source>
        <dbReference type="ARBA" id="ARBA00022824"/>
    </source>
</evidence>
<evidence type="ECO:0000313" key="16">
    <source>
        <dbReference type="Proteomes" id="UP001516400"/>
    </source>
</evidence>
<evidence type="ECO:0000256" key="14">
    <source>
        <dbReference type="SAM" id="Phobius"/>
    </source>
</evidence>
<keyword evidence="11" id="KW-0503">Monooxygenase</keyword>
<keyword evidence="5 13" id="KW-0349">Heme</keyword>
<dbReference type="PRINTS" id="PR00385">
    <property type="entry name" value="P450"/>
</dbReference>
<protein>
    <recommendedName>
        <fullName evidence="17">Cytochrome P450</fullName>
    </recommendedName>
</protein>
<dbReference type="FunFam" id="1.10.630.10:FF:000042">
    <property type="entry name" value="Cytochrome P450"/>
    <property type="match status" value="1"/>
</dbReference>
<comment type="caution">
    <text evidence="15">The sequence shown here is derived from an EMBL/GenBank/DDBJ whole genome shotgun (WGS) entry which is preliminary data.</text>
</comment>
<keyword evidence="9" id="KW-0560">Oxidoreductase</keyword>
<evidence type="ECO:0000256" key="13">
    <source>
        <dbReference type="PIRSR" id="PIRSR602401-1"/>
    </source>
</evidence>
<dbReference type="CDD" id="cd11056">
    <property type="entry name" value="CYP6-like"/>
    <property type="match status" value="1"/>
</dbReference>
<evidence type="ECO:0000256" key="2">
    <source>
        <dbReference type="ARBA" id="ARBA00004174"/>
    </source>
</evidence>
<evidence type="ECO:0000256" key="1">
    <source>
        <dbReference type="ARBA" id="ARBA00001971"/>
    </source>
</evidence>
<evidence type="ECO:0000256" key="8">
    <source>
        <dbReference type="ARBA" id="ARBA00022848"/>
    </source>
</evidence>
<keyword evidence="14" id="KW-1133">Transmembrane helix</keyword>
<dbReference type="Pfam" id="PF00067">
    <property type="entry name" value="p450"/>
    <property type="match status" value="1"/>
</dbReference>
<dbReference type="EMBL" id="JABFTP020000144">
    <property type="protein sequence ID" value="KAL3281413.1"/>
    <property type="molecule type" value="Genomic_DNA"/>
</dbReference>
<dbReference type="GO" id="GO:0004497">
    <property type="term" value="F:monooxygenase activity"/>
    <property type="evidence" value="ECO:0007669"/>
    <property type="project" value="UniProtKB-KW"/>
</dbReference>
<dbReference type="GO" id="GO:0005789">
    <property type="term" value="C:endoplasmic reticulum membrane"/>
    <property type="evidence" value="ECO:0007669"/>
    <property type="project" value="UniProtKB-SubCell"/>
</dbReference>
<dbReference type="SUPFAM" id="SSF48264">
    <property type="entry name" value="Cytochrome P450"/>
    <property type="match status" value="1"/>
</dbReference>
<evidence type="ECO:0000256" key="3">
    <source>
        <dbReference type="ARBA" id="ARBA00004406"/>
    </source>
</evidence>
<evidence type="ECO:0000256" key="12">
    <source>
        <dbReference type="ARBA" id="ARBA00023136"/>
    </source>
</evidence>
<dbReference type="AlphaFoldDB" id="A0ABD2NRR0"/>
<evidence type="ECO:0000256" key="10">
    <source>
        <dbReference type="ARBA" id="ARBA00023004"/>
    </source>
</evidence>
<evidence type="ECO:0000256" key="6">
    <source>
        <dbReference type="ARBA" id="ARBA00022723"/>
    </source>
</evidence>
<feature type="binding site" description="axial binding residue" evidence="13">
    <location>
        <position position="447"/>
    </location>
    <ligand>
        <name>heme</name>
        <dbReference type="ChEBI" id="CHEBI:30413"/>
    </ligand>
    <ligandPart>
        <name>Fe</name>
        <dbReference type="ChEBI" id="CHEBI:18248"/>
    </ligandPart>
</feature>
<dbReference type="PANTHER" id="PTHR24292">
    <property type="entry name" value="CYTOCHROME P450"/>
    <property type="match status" value="1"/>
</dbReference>
<keyword evidence="6 13" id="KW-0479">Metal-binding</keyword>
<keyword evidence="10 13" id="KW-0408">Iron</keyword>
<dbReference type="InterPro" id="IPR036396">
    <property type="entry name" value="Cyt_P450_sf"/>
</dbReference>
<dbReference type="GO" id="GO:0046872">
    <property type="term" value="F:metal ion binding"/>
    <property type="evidence" value="ECO:0007669"/>
    <property type="project" value="UniProtKB-KW"/>
</dbReference>
<evidence type="ECO:0000256" key="5">
    <source>
        <dbReference type="ARBA" id="ARBA00022617"/>
    </source>
</evidence>
<comment type="subcellular location">
    <subcellularLocation>
        <location evidence="3">Endoplasmic reticulum membrane</location>
        <topology evidence="3">Peripheral membrane protein</topology>
    </subcellularLocation>
    <subcellularLocation>
        <location evidence="2">Microsome membrane</location>
        <topology evidence="2">Peripheral membrane protein</topology>
    </subcellularLocation>
</comment>
<dbReference type="Proteomes" id="UP001516400">
    <property type="component" value="Unassembled WGS sequence"/>
</dbReference>
<accession>A0ABD2NRR0</accession>
<dbReference type="InterPro" id="IPR001128">
    <property type="entry name" value="Cyt_P450"/>
</dbReference>
<organism evidence="15 16">
    <name type="scientific">Cryptolaemus montrouzieri</name>
    <dbReference type="NCBI Taxonomy" id="559131"/>
    <lineage>
        <taxon>Eukaryota</taxon>
        <taxon>Metazoa</taxon>
        <taxon>Ecdysozoa</taxon>
        <taxon>Arthropoda</taxon>
        <taxon>Hexapoda</taxon>
        <taxon>Insecta</taxon>
        <taxon>Pterygota</taxon>
        <taxon>Neoptera</taxon>
        <taxon>Endopterygota</taxon>
        <taxon>Coleoptera</taxon>
        <taxon>Polyphaga</taxon>
        <taxon>Cucujiformia</taxon>
        <taxon>Coccinelloidea</taxon>
        <taxon>Coccinellidae</taxon>
        <taxon>Scymninae</taxon>
        <taxon>Scymnini</taxon>
        <taxon>Cryptolaemus</taxon>
    </lineage>
</organism>
<comment type="similarity">
    <text evidence="4">Belongs to the cytochrome P450 family.</text>
</comment>
<evidence type="ECO:0000256" key="11">
    <source>
        <dbReference type="ARBA" id="ARBA00023033"/>
    </source>
</evidence>
<comment type="cofactor">
    <cofactor evidence="1 13">
        <name>heme</name>
        <dbReference type="ChEBI" id="CHEBI:30413"/>
    </cofactor>
</comment>
<feature type="transmembrane region" description="Helical" evidence="14">
    <location>
        <begin position="6"/>
        <end position="25"/>
    </location>
</feature>
<reference evidence="15 16" key="1">
    <citation type="journal article" date="2021" name="BMC Biol.">
        <title>Horizontally acquired antibacterial genes associated with adaptive radiation of ladybird beetles.</title>
        <authorList>
            <person name="Li H.S."/>
            <person name="Tang X.F."/>
            <person name="Huang Y.H."/>
            <person name="Xu Z.Y."/>
            <person name="Chen M.L."/>
            <person name="Du X.Y."/>
            <person name="Qiu B.Y."/>
            <person name="Chen P.T."/>
            <person name="Zhang W."/>
            <person name="Slipinski A."/>
            <person name="Escalona H.E."/>
            <person name="Waterhouse R.M."/>
            <person name="Zwick A."/>
            <person name="Pang H."/>
        </authorList>
    </citation>
    <scope>NUCLEOTIDE SEQUENCE [LARGE SCALE GENOMIC DNA]</scope>
    <source>
        <strain evidence="15">SYSU2018</strain>
    </source>
</reference>
<dbReference type="PANTHER" id="PTHR24292:SF45">
    <property type="entry name" value="CYTOCHROME P450 6G1-RELATED"/>
    <property type="match status" value="1"/>
</dbReference>
<evidence type="ECO:0000256" key="9">
    <source>
        <dbReference type="ARBA" id="ARBA00023002"/>
    </source>
</evidence>
<sequence length="506" mass="59125">MATYFVLICPLFVIVIILLVVAYMMRNNNYWKKRGVSYLNPKPLFGNIFSIFIWKSSLHQFLRTIYEENMEPFFGIFFLDQPVLVIKDLTLMKHILVQDFEFFQNRSMGINENHDPIGSKIYFFSQMPYWKKTRKEVSSLYTSSKLKTQFKVLQFNCEQLTDAMKTKITNKGSVFDVKQLTKKYTINVIIAAFFGIKADCFENDQNVFLKVSEGLMNWKAIWHAIQASYMFIMPNYVKSFHISFLDKASTDFFREFTWELINIREKCGRKNNDLIDILLELKHKQNIKNHNTYESDVLAAHVCQVFAAGYESSSTTIALSLFELAKNFKCQKLAREEIVAFLEKYGEITYFNIQYLKYSKNCISETLRKYPTLAFLDRRCTKPYRLPGTNLVLEKGQAVYFSNWGIHNDPRYYPNPSQFDPDRFTEENIRQRPDFSYLPFGHGPRNCSGQRFATLSSVMALANILYNFEIRIPEGGSDTVKFITKGTLLQPVNGIHLEFIQISNNV</sequence>
<name>A0ABD2NRR0_9CUCU</name>
<keyword evidence="16" id="KW-1185">Reference proteome</keyword>
<keyword evidence="14" id="KW-0812">Transmembrane</keyword>
<keyword evidence="7" id="KW-0256">Endoplasmic reticulum</keyword>
<dbReference type="PRINTS" id="PR00463">
    <property type="entry name" value="EP450I"/>
</dbReference>